<proteinExistence type="predicted"/>
<dbReference type="AlphaFoldDB" id="A0A0G1S8Q9"/>
<name>A0A0G1S8Q9_9BACT</name>
<protein>
    <submittedName>
        <fullName evidence="1">Uncharacterized protein</fullName>
    </submittedName>
</protein>
<dbReference type="EMBL" id="LCMC01000014">
    <property type="protein sequence ID" value="KKU29650.1"/>
    <property type="molecule type" value="Genomic_DNA"/>
</dbReference>
<sequence>MIVSNKETGRSYDLGARMLQSIDVIRILRHEPDNWILFQHETGIYLDDERANWIRLLATHSSSMPRAKAIDVCKSQNICDLAAALHETGHVVLGHCESPDETYVGGIRRMMSQENEASEYAIQEFIIMANEIGLDQGEVIRAKRLLDVLYYSYVIGYEKRFGLGKFDGIRELNITTQEVELVRIMFEWLVNLYK</sequence>
<reference evidence="1" key="1">
    <citation type="journal article" date="2015" name="Nature">
        <title>rRNA introns, odd ribosomes, and small enigmatic genomes across a large radiation of phyla.</title>
        <authorList>
            <person name="Brown C.T."/>
            <person name="Hug L.A."/>
            <person name="Thomas B.C."/>
            <person name="Sharon I."/>
            <person name="Castelle C.J."/>
            <person name="Singh A."/>
            <person name="Wilkins M.J."/>
            <person name="Williams K.H."/>
            <person name="Banfield J.F."/>
        </authorList>
    </citation>
    <scope>NUCLEOTIDE SEQUENCE [LARGE SCALE GENOMIC DNA]</scope>
</reference>
<gene>
    <name evidence="1" type="ORF">UX41_C0014G0008</name>
</gene>
<accession>A0A0G1S8Q9</accession>
<evidence type="ECO:0000313" key="2">
    <source>
        <dbReference type="Proteomes" id="UP000034510"/>
    </source>
</evidence>
<dbReference type="Proteomes" id="UP000034510">
    <property type="component" value="Unassembled WGS sequence"/>
</dbReference>
<comment type="caution">
    <text evidence="1">The sequence shown here is derived from an EMBL/GenBank/DDBJ whole genome shotgun (WGS) entry which is preliminary data.</text>
</comment>
<organism evidence="1 2">
    <name type="scientific">Candidatus Collierbacteria bacterium GW2011_GWE1_46_18</name>
    <dbReference type="NCBI Taxonomy" id="1618399"/>
    <lineage>
        <taxon>Bacteria</taxon>
        <taxon>Candidatus Collieribacteriota</taxon>
    </lineage>
</organism>
<evidence type="ECO:0000313" key="1">
    <source>
        <dbReference type="EMBL" id="KKU29650.1"/>
    </source>
</evidence>